<evidence type="ECO:0000313" key="3">
    <source>
        <dbReference type="Proteomes" id="UP000309550"/>
    </source>
</evidence>
<proteinExistence type="predicted"/>
<dbReference type="PANTHER" id="PTHR36930:SF1">
    <property type="entry name" value="MOSC DOMAIN-CONTAINING PROTEIN"/>
    <property type="match status" value="1"/>
</dbReference>
<organism evidence="2 3">
    <name type="scientific">Sulfitobacter sabulilitoris</name>
    <dbReference type="NCBI Taxonomy" id="2562655"/>
    <lineage>
        <taxon>Bacteria</taxon>
        <taxon>Pseudomonadati</taxon>
        <taxon>Pseudomonadota</taxon>
        <taxon>Alphaproteobacteria</taxon>
        <taxon>Rhodobacterales</taxon>
        <taxon>Roseobacteraceae</taxon>
        <taxon>Sulfitobacter</taxon>
    </lineage>
</organism>
<gene>
    <name evidence="2" type="ORF">FDT80_06695</name>
</gene>
<dbReference type="SUPFAM" id="SSF50800">
    <property type="entry name" value="PK beta-barrel domain-like"/>
    <property type="match status" value="1"/>
</dbReference>
<comment type="caution">
    <text evidence="2">The sequence shown here is derived from an EMBL/GenBank/DDBJ whole genome shotgun (WGS) entry which is preliminary data.</text>
</comment>
<dbReference type="GO" id="GO:0003824">
    <property type="term" value="F:catalytic activity"/>
    <property type="evidence" value="ECO:0007669"/>
    <property type="project" value="InterPro"/>
</dbReference>
<dbReference type="OrthoDB" id="9808413at2"/>
<sequence>MPALKPTRFTGTVIWLGRVTDRDASLRAEALPRADLGFAGIAGESHGGLTRASCSRVSSQYPRGTQIRNTRQLSLLSAEEMTEIAAGMGVAALDPAWLGVSMVIKGIPDFTHLPPSSRLLMPSGASLTVDMENRPCVLPAPVIDHDAPGHGAAFKAAAKGLRGVTAWVEREGPVALGDRVTLHVPDQRAWAHLDAARSGAA</sequence>
<dbReference type="InterPro" id="IPR011037">
    <property type="entry name" value="Pyrv_Knase-like_insert_dom_sf"/>
</dbReference>
<dbReference type="InterPro" id="IPR005302">
    <property type="entry name" value="MoCF_Sase_C"/>
</dbReference>
<dbReference type="GO" id="GO:0030170">
    <property type="term" value="F:pyridoxal phosphate binding"/>
    <property type="evidence" value="ECO:0007669"/>
    <property type="project" value="InterPro"/>
</dbReference>
<dbReference type="Proteomes" id="UP000309550">
    <property type="component" value="Unassembled WGS sequence"/>
</dbReference>
<dbReference type="RefSeq" id="WP_138661413.1">
    <property type="nucleotide sequence ID" value="NZ_VANS01000001.1"/>
</dbReference>
<reference evidence="2 3" key="1">
    <citation type="submission" date="2019-05" db="EMBL/GenBank/DDBJ databases">
        <title>Sulfitobacter sabulilitoris sp. nov., isolated from a marine sand.</title>
        <authorList>
            <person name="Yoon J.-H."/>
        </authorList>
    </citation>
    <scope>NUCLEOTIDE SEQUENCE [LARGE SCALE GENOMIC DNA]</scope>
    <source>
        <strain evidence="2 3">HSMS-29</strain>
    </source>
</reference>
<dbReference type="Gene3D" id="2.40.33.20">
    <property type="entry name" value="PK beta-barrel domain-like"/>
    <property type="match status" value="1"/>
</dbReference>
<evidence type="ECO:0000259" key="1">
    <source>
        <dbReference type="PROSITE" id="PS51340"/>
    </source>
</evidence>
<dbReference type="GO" id="GO:0030151">
    <property type="term" value="F:molybdenum ion binding"/>
    <property type="evidence" value="ECO:0007669"/>
    <property type="project" value="InterPro"/>
</dbReference>
<name>A0A5S3PLD1_9RHOB</name>
<dbReference type="PROSITE" id="PS51340">
    <property type="entry name" value="MOSC"/>
    <property type="match status" value="1"/>
</dbReference>
<feature type="domain" description="MOSC" evidence="1">
    <location>
        <begin position="24"/>
        <end position="183"/>
    </location>
</feature>
<evidence type="ECO:0000313" key="2">
    <source>
        <dbReference type="EMBL" id="TMM55244.1"/>
    </source>
</evidence>
<keyword evidence="3" id="KW-1185">Reference proteome</keyword>
<dbReference type="InterPro" id="IPR052716">
    <property type="entry name" value="MOSC_domain"/>
</dbReference>
<dbReference type="EMBL" id="VANS01000001">
    <property type="protein sequence ID" value="TMM55244.1"/>
    <property type="molecule type" value="Genomic_DNA"/>
</dbReference>
<accession>A0A5S3PLD1</accession>
<dbReference type="Pfam" id="PF03473">
    <property type="entry name" value="MOSC"/>
    <property type="match status" value="1"/>
</dbReference>
<dbReference type="AlphaFoldDB" id="A0A5S3PLD1"/>
<protein>
    <submittedName>
        <fullName evidence="2">Sulfurase</fullName>
    </submittedName>
</protein>
<dbReference type="PANTHER" id="PTHR36930">
    <property type="entry name" value="METAL-SULFUR CLUSTER BIOSYNTHESIS PROTEINS YUAD-RELATED"/>
    <property type="match status" value="1"/>
</dbReference>